<evidence type="ECO:0000256" key="1">
    <source>
        <dbReference type="ARBA" id="ARBA00004429"/>
    </source>
</evidence>
<dbReference type="AlphaFoldDB" id="A0A1L6MXV0"/>
<dbReference type="Proteomes" id="UP000185544">
    <property type="component" value="Chromosome"/>
</dbReference>
<evidence type="ECO:0000313" key="11">
    <source>
        <dbReference type="Proteomes" id="UP000185544"/>
    </source>
</evidence>
<comment type="subcellular location">
    <subcellularLocation>
        <location evidence="1">Cell inner membrane</location>
        <topology evidence="1">Multi-pass membrane protein</topology>
    </subcellularLocation>
</comment>
<evidence type="ECO:0000256" key="8">
    <source>
        <dbReference type="ARBA" id="ARBA00023136"/>
    </source>
</evidence>
<evidence type="ECO:0000256" key="7">
    <source>
        <dbReference type="ARBA" id="ARBA00022989"/>
    </source>
</evidence>
<evidence type="ECO:0000256" key="4">
    <source>
        <dbReference type="ARBA" id="ARBA00022475"/>
    </source>
</evidence>
<evidence type="ECO:0000256" key="5">
    <source>
        <dbReference type="ARBA" id="ARBA00022519"/>
    </source>
</evidence>
<keyword evidence="4" id="KW-1003">Cell membrane</keyword>
<dbReference type="InterPro" id="IPR004668">
    <property type="entry name" value="Anaer_Dcu_memb_transpt"/>
</dbReference>
<sequence length="111" mass="12196">MWPAYLSGLHDWCLVGLIDGERLNDDLEYQNRLVQGLVQPTGSAVKSEVTGYAKMSVAFFMIGVAGVVALELIPSSHQSWVVKGFREQLNMALAIEMIMLSVPVLIVLCCL</sequence>
<dbReference type="GO" id="GO:0015556">
    <property type="term" value="F:C4-dicarboxylate transmembrane transporter activity"/>
    <property type="evidence" value="ECO:0007669"/>
    <property type="project" value="InterPro"/>
</dbReference>
<evidence type="ECO:0000256" key="3">
    <source>
        <dbReference type="ARBA" id="ARBA00022448"/>
    </source>
</evidence>
<keyword evidence="11" id="KW-1185">Reference proteome</keyword>
<feature type="transmembrane region" description="Helical" evidence="9">
    <location>
        <begin position="89"/>
        <end position="110"/>
    </location>
</feature>
<keyword evidence="3" id="KW-0813">Transport</keyword>
<keyword evidence="6 9" id="KW-0812">Transmembrane</keyword>
<protein>
    <submittedName>
        <fullName evidence="10">Uncharacterized protein</fullName>
    </submittedName>
</protein>
<dbReference type="Pfam" id="PF03605">
    <property type="entry name" value="DcuA_DcuB"/>
    <property type="match status" value="1"/>
</dbReference>
<evidence type="ECO:0000256" key="9">
    <source>
        <dbReference type="SAM" id="Phobius"/>
    </source>
</evidence>
<dbReference type="GO" id="GO:0005886">
    <property type="term" value="C:plasma membrane"/>
    <property type="evidence" value="ECO:0007669"/>
    <property type="project" value="UniProtKB-SubCell"/>
</dbReference>
<organism evidence="10 11">
    <name type="scientific">Pajaroellobacter abortibovis</name>
    <dbReference type="NCBI Taxonomy" id="1882918"/>
    <lineage>
        <taxon>Bacteria</taxon>
        <taxon>Pseudomonadati</taxon>
        <taxon>Myxococcota</taxon>
        <taxon>Polyangia</taxon>
        <taxon>Polyangiales</taxon>
        <taxon>Polyangiaceae</taxon>
    </lineage>
</organism>
<keyword evidence="5" id="KW-0997">Cell inner membrane</keyword>
<keyword evidence="8 9" id="KW-0472">Membrane</keyword>
<gene>
    <name evidence="10" type="ORF">BCY86_06355</name>
</gene>
<name>A0A1L6MXV0_9BACT</name>
<dbReference type="PANTHER" id="PTHR36106:SF1">
    <property type="entry name" value="ANAEROBIC C4-DICARBOXYLATE TRANSPORTER DCUB"/>
    <property type="match status" value="1"/>
</dbReference>
<evidence type="ECO:0000313" key="10">
    <source>
        <dbReference type="EMBL" id="APS00340.1"/>
    </source>
</evidence>
<dbReference type="EMBL" id="CP016908">
    <property type="protein sequence ID" value="APS00340.1"/>
    <property type="molecule type" value="Genomic_DNA"/>
</dbReference>
<dbReference type="PANTHER" id="PTHR36106">
    <property type="entry name" value="ANAEROBIC C4-DICARBOXYLATE TRANSPORTER DCUB"/>
    <property type="match status" value="1"/>
</dbReference>
<proteinExistence type="inferred from homology"/>
<dbReference type="KEGG" id="pabo:BCY86_06355"/>
<evidence type="ECO:0000256" key="6">
    <source>
        <dbReference type="ARBA" id="ARBA00022692"/>
    </source>
</evidence>
<evidence type="ECO:0000256" key="2">
    <source>
        <dbReference type="ARBA" id="ARBA00006413"/>
    </source>
</evidence>
<comment type="similarity">
    <text evidence="2">Belongs to the DcuA/DcuB transporter (TC 2.A.13.1) family.</text>
</comment>
<feature type="transmembrane region" description="Helical" evidence="9">
    <location>
        <begin position="57"/>
        <end position="77"/>
    </location>
</feature>
<accession>A0A1L6MXV0</accession>
<keyword evidence="7 9" id="KW-1133">Transmembrane helix</keyword>
<reference evidence="10 11" key="1">
    <citation type="submission" date="2016-08" db="EMBL/GenBank/DDBJ databases">
        <title>Identification and validation of antigenic proteins from Pajaroellobacter abortibovis using de-novo genome sequence assembly and reverse vaccinology.</title>
        <authorList>
            <person name="Welly B.T."/>
            <person name="Miller M.R."/>
            <person name="Stott J.L."/>
            <person name="Blanchard M.T."/>
            <person name="Islas-Trejo A.D."/>
            <person name="O'Rourke S.M."/>
            <person name="Young A.E."/>
            <person name="Medrano J.F."/>
            <person name="Van Eenennaam A.L."/>
        </authorList>
    </citation>
    <scope>NUCLEOTIDE SEQUENCE [LARGE SCALE GENOMIC DNA]</scope>
    <source>
        <strain evidence="10 11">BTF92-0548A/99-0131</strain>
    </source>
</reference>